<evidence type="ECO:0000313" key="1">
    <source>
        <dbReference type="EMBL" id="KAB8197863.1"/>
    </source>
</evidence>
<dbReference type="RefSeq" id="WP_139628675.1">
    <property type="nucleotide sequence ID" value="NZ_VDLX02000001.1"/>
</dbReference>
<dbReference type="EMBL" id="VDLX02000001">
    <property type="protein sequence ID" value="KAB8197863.1"/>
    <property type="molecule type" value="Genomic_DNA"/>
</dbReference>
<dbReference type="AlphaFoldDB" id="A0A5C4WXB2"/>
<protein>
    <submittedName>
        <fullName evidence="1">Uncharacterized protein</fullName>
    </submittedName>
</protein>
<accession>A0A5C4WXB2</accession>
<name>A0A5C4WXB2_9ACTN</name>
<reference evidence="1 2" key="1">
    <citation type="submission" date="2019-10" db="EMBL/GenBank/DDBJ databases">
        <title>Nonomuraea sp. nov., isolated from Phyllanthus amarus.</title>
        <authorList>
            <person name="Klykleung N."/>
            <person name="Tanasupawat S."/>
        </authorList>
    </citation>
    <scope>NUCLEOTIDE SEQUENCE [LARGE SCALE GENOMIC DNA]</scope>
    <source>
        <strain evidence="1 2">PA1-10</strain>
    </source>
</reference>
<sequence>MADRPRLPKVLSAVRTLMFVQSILGILVGLADGSFPLMGIVPLAFSVPVLMNLLRHDVRAWFAGEEAALP</sequence>
<dbReference type="Proteomes" id="UP000312512">
    <property type="component" value="Unassembled WGS sequence"/>
</dbReference>
<keyword evidence="2" id="KW-1185">Reference proteome</keyword>
<comment type="caution">
    <text evidence="1">The sequence shown here is derived from an EMBL/GenBank/DDBJ whole genome shotgun (WGS) entry which is preliminary data.</text>
</comment>
<organism evidence="1 2">
    <name type="scientific">Nonomuraea phyllanthi</name>
    <dbReference type="NCBI Taxonomy" id="2219224"/>
    <lineage>
        <taxon>Bacteria</taxon>
        <taxon>Bacillati</taxon>
        <taxon>Actinomycetota</taxon>
        <taxon>Actinomycetes</taxon>
        <taxon>Streptosporangiales</taxon>
        <taxon>Streptosporangiaceae</taxon>
        <taxon>Nonomuraea</taxon>
    </lineage>
</organism>
<evidence type="ECO:0000313" key="2">
    <source>
        <dbReference type="Proteomes" id="UP000312512"/>
    </source>
</evidence>
<proteinExistence type="predicted"/>
<gene>
    <name evidence="1" type="ORF">FH608_004940</name>
</gene>